<keyword evidence="4" id="KW-0812">Transmembrane</keyword>
<dbReference type="PANTHER" id="PTHR32089">
    <property type="entry name" value="METHYL-ACCEPTING CHEMOTAXIS PROTEIN MCPB"/>
    <property type="match status" value="1"/>
</dbReference>
<dbReference type="PANTHER" id="PTHR32089:SF112">
    <property type="entry name" value="LYSOZYME-LIKE PROTEIN-RELATED"/>
    <property type="match status" value="1"/>
</dbReference>
<evidence type="ECO:0000313" key="6">
    <source>
        <dbReference type="EMBL" id="MFC7335438.1"/>
    </source>
</evidence>
<dbReference type="PROSITE" id="PS50111">
    <property type="entry name" value="CHEMOTAXIS_TRANSDUC_2"/>
    <property type="match status" value="1"/>
</dbReference>
<evidence type="ECO:0000256" key="2">
    <source>
        <dbReference type="PROSITE-ProRule" id="PRU00284"/>
    </source>
</evidence>
<keyword evidence="7" id="KW-1185">Reference proteome</keyword>
<protein>
    <submittedName>
        <fullName evidence="6">Methyl-accepting chemotaxis protein</fullName>
    </submittedName>
</protein>
<name>A0ABW2L199_9PROT</name>
<sequence>MTLMERHGPAGRRFASADPVLSVLLAVAAVASVAVVLAAGHPAVVRALGIVCALLCVAAALVPVLRARRSDGGADATAAPAAAGLSPSSGPSRPGLSPSGLTLDAALAPTGEAVPATLFEPGTPAGTSNDLQTAMGLFGSVIMEQVETSVTAVVQENLQMREMAEEMSTAAQQANEQFRRSMTGASDTETCIERLSTVGEGLFAAIGVIGKEVESTLDVVKTATSRAAATSERVDTMAALAEDVAETIGLINDIARQTRMLALNATIEAVRAGEAGRGFAVVASEIKQLAHQTAVATDTISARIASMRETTQSTVAALRVLVDTIAMTDTASGRIATALHDQETLASEVSGSLGQMRDSVFGLSREIREAAQIAANSGMLSDLVLDTANQVDGLMINLRDQLRTVGAGMMPAQAGAAAVPAAAVPVQVVHH</sequence>
<dbReference type="RefSeq" id="WP_377361060.1">
    <property type="nucleotide sequence ID" value="NZ_JBHTCM010000028.1"/>
</dbReference>
<keyword evidence="4" id="KW-0472">Membrane</keyword>
<accession>A0ABW2L199</accession>
<feature type="transmembrane region" description="Helical" evidence="4">
    <location>
        <begin position="20"/>
        <end position="39"/>
    </location>
</feature>
<evidence type="ECO:0000313" key="7">
    <source>
        <dbReference type="Proteomes" id="UP001596456"/>
    </source>
</evidence>
<organism evidence="6 7">
    <name type="scientific">Rhodocista pekingensis</name>
    <dbReference type="NCBI Taxonomy" id="201185"/>
    <lineage>
        <taxon>Bacteria</taxon>
        <taxon>Pseudomonadati</taxon>
        <taxon>Pseudomonadota</taxon>
        <taxon>Alphaproteobacteria</taxon>
        <taxon>Rhodospirillales</taxon>
        <taxon>Azospirillaceae</taxon>
        <taxon>Rhodocista</taxon>
    </lineage>
</organism>
<feature type="region of interest" description="Disordered" evidence="3">
    <location>
        <begin position="76"/>
        <end position="102"/>
    </location>
</feature>
<dbReference type="Gene3D" id="1.10.287.950">
    <property type="entry name" value="Methyl-accepting chemotaxis protein"/>
    <property type="match status" value="1"/>
</dbReference>
<dbReference type="SUPFAM" id="SSF58104">
    <property type="entry name" value="Methyl-accepting chemotaxis protein (MCP) signaling domain"/>
    <property type="match status" value="1"/>
</dbReference>
<feature type="domain" description="Methyl-accepting transducer" evidence="5">
    <location>
        <begin position="142"/>
        <end position="385"/>
    </location>
</feature>
<dbReference type="InterPro" id="IPR004089">
    <property type="entry name" value="MCPsignal_dom"/>
</dbReference>
<comment type="caution">
    <text evidence="6">The sequence shown here is derived from an EMBL/GenBank/DDBJ whole genome shotgun (WGS) entry which is preliminary data.</text>
</comment>
<evidence type="ECO:0000256" key="4">
    <source>
        <dbReference type="SAM" id="Phobius"/>
    </source>
</evidence>
<dbReference type="SMART" id="SM00283">
    <property type="entry name" value="MA"/>
    <property type="match status" value="1"/>
</dbReference>
<reference evidence="7" key="1">
    <citation type="journal article" date="2019" name="Int. J. Syst. Evol. Microbiol.">
        <title>The Global Catalogue of Microorganisms (GCM) 10K type strain sequencing project: providing services to taxonomists for standard genome sequencing and annotation.</title>
        <authorList>
            <consortium name="The Broad Institute Genomics Platform"/>
            <consortium name="The Broad Institute Genome Sequencing Center for Infectious Disease"/>
            <person name="Wu L."/>
            <person name="Ma J."/>
        </authorList>
    </citation>
    <scope>NUCLEOTIDE SEQUENCE [LARGE SCALE GENOMIC DNA]</scope>
    <source>
        <strain evidence="7">CGMCC 1.16275</strain>
    </source>
</reference>
<feature type="transmembrane region" description="Helical" evidence="4">
    <location>
        <begin position="45"/>
        <end position="65"/>
    </location>
</feature>
<dbReference type="Proteomes" id="UP001596456">
    <property type="component" value="Unassembled WGS sequence"/>
</dbReference>
<keyword evidence="4" id="KW-1133">Transmembrane helix</keyword>
<keyword evidence="1 2" id="KW-0807">Transducer</keyword>
<evidence type="ECO:0000256" key="1">
    <source>
        <dbReference type="ARBA" id="ARBA00023224"/>
    </source>
</evidence>
<evidence type="ECO:0000256" key="3">
    <source>
        <dbReference type="SAM" id="MobiDB-lite"/>
    </source>
</evidence>
<proteinExistence type="predicted"/>
<gene>
    <name evidence="6" type="ORF">ACFQPS_19875</name>
</gene>
<dbReference type="Pfam" id="PF00015">
    <property type="entry name" value="MCPsignal"/>
    <property type="match status" value="1"/>
</dbReference>
<evidence type="ECO:0000259" key="5">
    <source>
        <dbReference type="PROSITE" id="PS50111"/>
    </source>
</evidence>
<dbReference type="EMBL" id="JBHTCM010000028">
    <property type="protein sequence ID" value="MFC7335438.1"/>
    <property type="molecule type" value="Genomic_DNA"/>
</dbReference>